<feature type="active site" evidence="8">
    <location>
        <position position="445"/>
    </location>
</feature>
<dbReference type="PANTHER" id="PTHR13301">
    <property type="entry name" value="X-BOX TRANSCRIPTION FACTOR-RELATED"/>
    <property type="match status" value="1"/>
</dbReference>
<keyword evidence="4 11" id="KW-0812">Transmembrane</keyword>
<feature type="binding site" evidence="10">
    <location>
        <position position="304"/>
    </location>
    <ligand>
        <name>Mn(2+)</name>
        <dbReference type="ChEBI" id="CHEBI:29035"/>
    </ligand>
</feature>
<evidence type="ECO:0000256" key="7">
    <source>
        <dbReference type="ARBA" id="ARBA00023316"/>
    </source>
</evidence>
<evidence type="ECO:0000256" key="8">
    <source>
        <dbReference type="PIRSR" id="PIRSR605150-1"/>
    </source>
</evidence>
<dbReference type="GO" id="GO:0071555">
    <property type="term" value="P:cell wall organization"/>
    <property type="evidence" value="ECO:0007669"/>
    <property type="project" value="UniProtKB-KW"/>
</dbReference>
<feature type="binding site" evidence="9">
    <location>
        <position position="113"/>
    </location>
    <ligand>
        <name>UDP-alpha-D-glucose</name>
        <dbReference type="ChEBI" id="CHEBI:58885"/>
    </ligand>
</feature>
<comment type="caution">
    <text evidence="12">The sequence shown here is derived from an EMBL/GenBank/DDBJ whole genome shotgun (WGS) entry which is preliminary data.</text>
</comment>
<dbReference type="GO" id="GO:0012505">
    <property type="term" value="C:endomembrane system"/>
    <property type="evidence" value="ECO:0007669"/>
    <property type="project" value="UniProtKB-SubCell"/>
</dbReference>
<keyword evidence="5 11" id="KW-1133">Transmembrane helix</keyword>
<keyword evidence="3" id="KW-0808">Transferase</keyword>
<reference evidence="12" key="2">
    <citation type="submission" date="2023-05" db="EMBL/GenBank/DDBJ databases">
        <authorList>
            <person name="Schelkunov M.I."/>
        </authorList>
    </citation>
    <scope>NUCLEOTIDE SEQUENCE</scope>
    <source>
        <strain evidence="12">Hsosn_3</strain>
        <tissue evidence="12">Leaf</tissue>
    </source>
</reference>
<dbReference type="GO" id="GO:0016020">
    <property type="term" value="C:membrane"/>
    <property type="evidence" value="ECO:0007669"/>
    <property type="project" value="InterPro"/>
</dbReference>
<feature type="binding site" evidence="9">
    <location>
        <position position="112"/>
    </location>
    <ligand>
        <name>UDP-alpha-D-glucose</name>
        <dbReference type="ChEBI" id="CHEBI:58885"/>
    </ligand>
</feature>
<dbReference type="GO" id="GO:0016760">
    <property type="term" value="F:cellulose synthase (UDP-forming) activity"/>
    <property type="evidence" value="ECO:0007669"/>
    <property type="project" value="InterPro"/>
</dbReference>
<feature type="transmembrane region" description="Helical" evidence="11">
    <location>
        <begin position="638"/>
        <end position="660"/>
    </location>
</feature>
<gene>
    <name evidence="12" type="ORF">POM88_003569</name>
</gene>
<dbReference type="Gene3D" id="3.90.550.10">
    <property type="entry name" value="Spore Coat Polysaccharide Biosynthesis Protein SpsA, Chain A"/>
    <property type="match status" value="2"/>
</dbReference>
<reference evidence="12" key="1">
    <citation type="submission" date="2023-02" db="EMBL/GenBank/DDBJ databases">
        <title>Genome of toxic invasive species Heracleum sosnowskyi carries increased number of genes despite the absence of recent whole-genome duplications.</title>
        <authorList>
            <person name="Schelkunov M."/>
            <person name="Shtratnikova V."/>
            <person name="Makarenko M."/>
            <person name="Klepikova A."/>
            <person name="Omelchenko D."/>
            <person name="Novikova G."/>
            <person name="Obukhova E."/>
            <person name="Bogdanov V."/>
            <person name="Penin A."/>
            <person name="Logacheva M."/>
        </authorList>
    </citation>
    <scope>NUCLEOTIDE SEQUENCE</scope>
    <source>
        <strain evidence="12">Hsosn_3</strain>
        <tissue evidence="12">Leaf</tissue>
    </source>
</reference>
<keyword evidence="7" id="KW-0961">Cell wall biogenesis/degradation</keyword>
<feature type="active site" evidence="8">
    <location>
        <position position="142"/>
    </location>
</feature>
<evidence type="ECO:0000256" key="3">
    <source>
        <dbReference type="ARBA" id="ARBA00022679"/>
    </source>
</evidence>
<evidence type="ECO:0000256" key="2">
    <source>
        <dbReference type="ARBA" id="ARBA00022676"/>
    </source>
</evidence>
<comment type="subcellular location">
    <subcellularLocation>
        <location evidence="1">Endomembrane system</location>
        <topology evidence="1">Multi-pass membrane protein</topology>
    </subcellularLocation>
</comment>
<evidence type="ECO:0000256" key="5">
    <source>
        <dbReference type="ARBA" id="ARBA00022989"/>
    </source>
</evidence>
<protein>
    <submittedName>
        <fullName evidence="12">Cellulose synthase-like protein G3</fullName>
    </submittedName>
</protein>
<feature type="binding site" evidence="10">
    <location>
        <position position="280"/>
    </location>
    <ligand>
        <name>Mn(2+)</name>
        <dbReference type="ChEBI" id="CHEBI:29035"/>
    </ligand>
</feature>
<sequence>MDKMQPSGGVLHTKSAMRRTWPNRIFAATYLIAIFALIFHHCRNIISTTDRTTRSVTITMLVADLVLAFMWTTRQAFRMSPIRRQVFPENLTVDSSEYPALDVFVCTADPYKEPPIGVVNTALSLMAYDYPTEKLSVYVSDDGGSQLTLFALIEAAEFAKHWLPYCKNNNLLDRSPEAYFTSLTNFGTVKHDQIKVMYERMKMRINNVVERRSIDGYVTDEEAHRTFAIWQSTPGFTPQNHPTIVQVVMESATEKDNGRQMPNLVYVSRDKNKSTPHNYKAGALNVLLRVSATMTNAPMVLTQDCDMFSNDPKTPLRALCYYTDPKMDPNLALVQFPQTFHGINKDDIYGAELRDIVFGNCYGMDGLLGPLYIGSGAFFRRKIFFGSPGSHIPSQPSDSHHHVASKSISSVEVMTMARHVAGCNFEAQSKWGSEIGFRYGSLVEDYNTGYRIQCQGWRSVFCNPVRPAFLGSSPTTLHDILTQSKRWSMGLLDVTVSKYNPLLFGVQSMNPLQAFCFGHYAFWPIWSIPYTTYSFLPQLALINSSPAIFPKVTDPWLFMYVFLFLGSYAQDLIEYVTYGSTAKRWWNNQRMWMMRSLSSFPFSIIEYIQERCGLSSFGYNVTSKVVDREQSERNEKCIFEFGVPSPLFVPITMAAIINLWALVHGMKQVVMGNESLEDVFMQMFLAGFGVLNCWPIYEAMVLRTDKGKMPLKTTLVSTSLAWVVYLGSSFAF</sequence>
<organism evidence="12 13">
    <name type="scientific">Heracleum sosnowskyi</name>
    <dbReference type="NCBI Taxonomy" id="360622"/>
    <lineage>
        <taxon>Eukaryota</taxon>
        <taxon>Viridiplantae</taxon>
        <taxon>Streptophyta</taxon>
        <taxon>Embryophyta</taxon>
        <taxon>Tracheophyta</taxon>
        <taxon>Spermatophyta</taxon>
        <taxon>Magnoliopsida</taxon>
        <taxon>eudicotyledons</taxon>
        <taxon>Gunneridae</taxon>
        <taxon>Pentapetalae</taxon>
        <taxon>asterids</taxon>
        <taxon>campanulids</taxon>
        <taxon>Apiales</taxon>
        <taxon>Apiaceae</taxon>
        <taxon>Apioideae</taxon>
        <taxon>apioid superclade</taxon>
        <taxon>Tordylieae</taxon>
        <taxon>Tordyliinae</taxon>
        <taxon>Heracleum</taxon>
    </lineage>
</organism>
<keyword evidence="6 11" id="KW-0472">Membrane</keyword>
<name>A0AAD8JIA2_9APIA</name>
<feature type="transmembrane region" description="Helical" evidence="11">
    <location>
        <begin position="680"/>
        <end position="697"/>
    </location>
</feature>
<dbReference type="SUPFAM" id="SSF53448">
    <property type="entry name" value="Nucleotide-diphospho-sugar transferases"/>
    <property type="match status" value="1"/>
</dbReference>
<dbReference type="Proteomes" id="UP001237642">
    <property type="component" value="Unassembled WGS sequence"/>
</dbReference>
<dbReference type="Pfam" id="PF03552">
    <property type="entry name" value="Cellulose_synt"/>
    <property type="match status" value="2"/>
</dbReference>
<dbReference type="FunFam" id="3.90.550.10:FF:000135">
    <property type="entry name" value="Cellulose synthase-like protein G3"/>
    <property type="match status" value="1"/>
</dbReference>
<evidence type="ECO:0000256" key="11">
    <source>
        <dbReference type="SAM" id="Phobius"/>
    </source>
</evidence>
<feature type="binding site" evidence="9">
    <location>
        <position position="142"/>
    </location>
    <ligand>
        <name>UDP-alpha-D-glucose</name>
        <dbReference type="ChEBI" id="CHEBI:58885"/>
    </ligand>
</feature>
<feature type="transmembrane region" description="Helical" evidence="11">
    <location>
        <begin position="52"/>
        <end position="73"/>
    </location>
</feature>
<evidence type="ECO:0000313" key="13">
    <source>
        <dbReference type="Proteomes" id="UP001237642"/>
    </source>
</evidence>
<evidence type="ECO:0000256" key="10">
    <source>
        <dbReference type="PIRSR" id="PIRSR605150-3"/>
    </source>
</evidence>
<evidence type="ECO:0000256" key="6">
    <source>
        <dbReference type="ARBA" id="ARBA00023136"/>
    </source>
</evidence>
<proteinExistence type="predicted"/>
<evidence type="ECO:0000313" key="12">
    <source>
        <dbReference type="EMBL" id="KAK1403964.1"/>
    </source>
</evidence>
<dbReference type="InterPro" id="IPR005150">
    <property type="entry name" value="Cellulose_synth"/>
</dbReference>
<evidence type="ECO:0000256" key="1">
    <source>
        <dbReference type="ARBA" id="ARBA00004127"/>
    </source>
</evidence>
<dbReference type="GO" id="GO:0030244">
    <property type="term" value="P:cellulose biosynthetic process"/>
    <property type="evidence" value="ECO:0007669"/>
    <property type="project" value="InterPro"/>
</dbReference>
<keyword evidence="2" id="KW-0328">Glycosyltransferase</keyword>
<evidence type="ECO:0000256" key="4">
    <source>
        <dbReference type="ARBA" id="ARBA00022692"/>
    </source>
</evidence>
<dbReference type="AlphaFoldDB" id="A0AAD8JIA2"/>
<dbReference type="InterPro" id="IPR029044">
    <property type="entry name" value="Nucleotide-diphossugar_trans"/>
</dbReference>
<feature type="transmembrane region" description="Helical" evidence="11">
    <location>
        <begin position="21"/>
        <end position="40"/>
    </location>
</feature>
<evidence type="ECO:0000256" key="9">
    <source>
        <dbReference type="PIRSR" id="PIRSR605150-2"/>
    </source>
</evidence>
<dbReference type="EMBL" id="JAUIZM010000001">
    <property type="protein sequence ID" value="KAK1403964.1"/>
    <property type="molecule type" value="Genomic_DNA"/>
</dbReference>
<keyword evidence="13" id="KW-1185">Reference proteome</keyword>
<accession>A0AAD8JIA2</accession>